<dbReference type="CDD" id="cd04301">
    <property type="entry name" value="NAT_SF"/>
    <property type="match status" value="1"/>
</dbReference>
<sequence length="172" mass="19044">MELRDATPEDADTIAGVLLAVAHHAYAELEPRRVAMMELDDLRTEWAGRLRPDRDRSSGDTFGVVATEGDRLVGVAWWLVPRGPHDVEVADGVLTHLVVHPIAQNCGVGTALLAHAEDALRARRGERDAQTARTRLHEGNWWAARFLEHRGWEREPDAAPGAGSTHAWSREL</sequence>
<evidence type="ECO:0000259" key="3">
    <source>
        <dbReference type="PROSITE" id="PS51186"/>
    </source>
</evidence>
<dbReference type="SUPFAM" id="SSF55729">
    <property type="entry name" value="Acyl-CoA N-acyltransferases (Nat)"/>
    <property type="match status" value="1"/>
</dbReference>
<reference evidence="4" key="1">
    <citation type="submission" date="2020-05" db="EMBL/GenBank/DDBJ databases">
        <authorList>
            <person name="Chiriac C."/>
            <person name="Salcher M."/>
            <person name="Ghai R."/>
            <person name="Kavagutti S V."/>
        </authorList>
    </citation>
    <scope>NUCLEOTIDE SEQUENCE</scope>
</reference>
<proteinExistence type="predicted"/>
<dbReference type="Gene3D" id="3.40.630.30">
    <property type="match status" value="1"/>
</dbReference>
<dbReference type="InterPro" id="IPR050832">
    <property type="entry name" value="Bact_Acetyltransf"/>
</dbReference>
<dbReference type="EMBL" id="CAFBMK010000134">
    <property type="protein sequence ID" value="CAB4926153.1"/>
    <property type="molecule type" value="Genomic_DNA"/>
</dbReference>
<gene>
    <name evidence="4" type="ORF">UFOPK3564_02116</name>
</gene>
<name>A0A6J7I5B8_9ZZZZ</name>
<dbReference type="InterPro" id="IPR000182">
    <property type="entry name" value="GNAT_dom"/>
</dbReference>
<keyword evidence="2" id="KW-0012">Acyltransferase</keyword>
<dbReference type="PROSITE" id="PS51186">
    <property type="entry name" value="GNAT"/>
    <property type="match status" value="1"/>
</dbReference>
<dbReference type="AlphaFoldDB" id="A0A6J7I5B8"/>
<accession>A0A6J7I5B8</accession>
<evidence type="ECO:0000256" key="1">
    <source>
        <dbReference type="ARBA" id="ARBA00022679"/>
    </source>
</evidence>
<organism evidence="4">
    <name type="scientific">freshwater metagenome</name>
    <dbReference type="NCBI Taxonomy" id="449393"/>
    <lineage>
        <taxon>unclassified sequences</taxon>
        <taxon>metagenomes</taxon>
        <taxon>ecological metagenomes</taxon>
    </lineage>
</organism>
<dbReference type="PANTHER" id="PTHR43877">
    <property type="entry name" value="AMINOALKYLPHOSPHONATE N-ACETYLTRANSFERASE-RELATED-RELATED"/>
    <property type="match status" value="1"/>
</dbReference>
<dbReference type="PANTHER" id="PTHR43877:SF1">
    <property type="entry name" value="ACETYLTRANSFERASE"/>
    <property type="match status" value="1"/>
</dbReference>
<evidence type="ECO:0000313" key="4">
    <source>
        <dbReference type="EMBL" id="CAB4926153.1"/>
    </source>
</evidence>
<keyword evidence="1" id="KW-0808">Transferase</keyword>
<evidence type="ECO:0000256" key="2">
    <source>
        <dbReference type="ARBA" id="ARBA00023315"/>
    </source>
</evidence>
<feature type="domain" description="N-acetyltransferase" evidence="3">
    <location>
        <begin position="1"/>
        <end position="172"/>
    </location>
</feature>
<protein>
    <submittedName>
        <fullName evidence="4">Unannotated protein</fullName>
    </submittedName>
</protein>
<dbReference type="InterPro" id="IPR016181">
    <property type="entry name" value="Acyl_CoA_acyltransferase"/>
</dbReference>
<dbReference type="Pfam" id="PF00583">
    <property type="entry name" value="Acetyltransf_1"/>
    <property type="match status" value="1"/>
</dbReference>
<dbReference type="GO" id="GO:0016747">
    <property type="term" value="F:acyltransferase activity, transferring groups other than amino-acyl groups"/>
    <property type="evidence" value="ECO:0007669"/>
    <property type="project" value="InterPro"/>
</dbReference>